<dbReference type="SUPFAM" id="SSF56176">
    <property type="entry name" value="FAD-binding/transporter-associated domain-like"/>
    <property type="match status" value="1"/>
</dbReference>
<dbReference type="InterPro" id="IPR016169">
    <property type="entry name" value="FAD-bd_PCMH_sub2"/>
</dbReference>
<dbReference type="GO" id="GO:0005886">
    <property type="term" value="C:plasma membrane"/>
    <property type="evidence" value="ECO:0007669"/>
    <property type="project" value="UniProtKB-SubCell"/>
</dbReference>
<dbReference type="Proteomes" id="UP001209317">
    <property type="component" value="Unassembled WGS sequence"/>
</dbReference>
<evidence type="ECO:0000256" key="9">
    <source>
        <dbReference type="PROSITE-ProRule" id="PRU01193"/>
    </source>
</evidence>
<comment type="caution">
    <text evidence="13">The sequence shown here is derived from an EMBL/GenBank/DDBJ whole genome shotgun (WGS) entry which is preliminary data.</text>
</comment>
<name>A0AAE3IMV9_9BACT</name>
<reference evidence="13" key="1">
    <citation type="submission" date="2022-10" db="EMBL/GenBank/DDBJ databases">
        <authorList>
            <person name="Kim H.S."/>
            <person name="Kim J.-S."/>
            <person name="Suh M.K."/>
            <person name="Eom M.K."/>
            <person name="Lee J.-S."/>
        </authorList>
    </citation>
    <scope>NUCLEOTIDE SEQUENCE</scope>
    <source>
        <strain evidence="13">LIP-5</strain>
    </source>
</reference>
<dbReference type="PANTHER" id="PTHR43099:SF5">
    <property type="entry name" value="HLYC_CORC FAMILY TRANSPORTER"/>
    <property type="match status" value="1"/>
</dbReference>
<evidence type="ECO:0000256" key="3">
    <source>
        <dbReference type="ARBA" id="ARBA00022692"/>
    </source>
</evidence>
<dbReference type="InterPro" id="IPR044751">
    <property type="entry name" value="Ion_transp-like_CBS"/>
</dbReference>
<evidence type="ECO:0000313" key="14">
    <source>
        <dbReference type="Proteomes" id="UP001209317"/>
    </source>
</evidence>
<evidence type="ECO:0000256" key="4">
    <source>
        <dbReference type="ARBA" id="ARBA00022737"/>
    </source>
</evidence>
<evidence type="ECO:0000256" key="2">
    <source>
        <dbReference type="ARBA" id="ARBA00022475"/>
    </source>
</evidence>
<keyword evidence="7 9" id="KW-0472">Membrane</keyword>
<dbReference type="PANTHER" id="PTHR43099">
    <property type="entry name" value="UPF0053 PROTEIN YRKA"/>
    <property type="match status" value="1"/>
</dbReference>
<evidence type="ECO:0000256" key="6">
    <source>
        <dbReference type="ARBA" id="ARBA00023122"/>
    </source>
</evidence>
<dbReference type="CDD" id="cd04590">
    <property type="entry name" value="CBS_pair_CorC_HlyC_assoc"/>
    <property type="match status" value="1"/>
</dbReference>
<keyword evidence="2" id="KW-1003">Cell membrane</keyword>
<evidence type="ECO:0000256" key="1">
    <source>
        <dbReference type="ARBA" id="ARBA00004651"/>
    </source>
</evidence>
<dbReference type="Pfam" id="PF01595">
    <property type="entry name" value="CNNM"/>
    <property type="match status" value="1"/>
</dbReference>
<evidence type="ECO:0000313" key="13">
    <source>
        <dbReference type="EMBL" id="MCU7694878.1"/>
    </source>
</evidence>
<feature type="transmembrane region" description="Helical" evidence="10">
    <location>
        <begin position="95"/>
        <end position="119"/>
    </location>
</feature>
<dbReference type="SUPFAM" id="SSF54631">
    <property type="entry name" value="CBS-domain pair"/>
    <property type="match status" value="1"/>
</dbReference>
<dbReference type="EMBL" id="JAOTPL010000015">
    <property type="protein sequence ID" value="MCU7694878.1"/>
    <property type="molecule type" value="Genomic_DNA"/>
</dbReference>
<keyword evidence="14" id="KW-1185">Reference proteome</keyword>
<feature type="transmembrane region" description="Helical" evidence="10">
    <location>
        <begin position="6"/>
        <end position="24"/>
    </location>
</feature>
<dbReference type="Gene3D" id="3.10.580.10">
    <property type="entry name" value="CBS-domain"/>
    <property type="match status" value="1"/>
</dbReference>
<dbReference type="InterPro" id="IPR046342">
    <property type="entry name" value="CBS_dom_sf"/>
</dbReference>
<dbReference type="Gene3D" id="3.30.465.10">
    <property type="match status" value="1"/>
</dbReference>
<gene>
    <name evidence="13" type="ORF">OD355_10160</name>
</gene>
<dbReference type="Pfam" id="PF00571">
    <property type="entry name" value="CBS"/>
    <property type="match status" value="2"/>
</dbReference>
<evidence type="ECO:0000259" key="12">
    <source>
        <dbReference type="PROSITE" id="PS51846"/>
    </source>
</evidence>
<dbReference type="InterPro" id="IPR005170">
    <property type="entry name" value="Transptr-assoc_dom"/>
</dbReference>
<feature type="domain" description="CNNM transmembrane" evidence="12">
    <location>
        <begin position="1"/>
        <end position="196"/>
    </location>
</feature>
<keyword evidence="5 9" id="KW-1133">Transmembrane helix</keyword>
<dbReference type="InterPro" id="IPR002550">
    <property type="entry name" value="CNNM"/>
</dbReference>
<evidence type="ECO:0000256" key="5">
    <source>
        <dbReference type="ARBA" id="ARBA00022989"/>
    </source>
</evidence>
<evidence type="ECO:0000256" key="7">
    <source>
        <dbReference type="ARBA" id="ARBA00023136"/>
    </source>
</evidence>
<evidence type="ECO:0000256" key="8">
    <source>
        <dbReference type="PROSITE-ProRule" id="PRU00703"/>
    </source>
</evidence>
<dbReference type="InterPro" id="IPR000644">
    <property type="entry name" value="CBS_dom"/>
</dbReference>
<dbReference type="AlphaFoldDB" id="A0AAE3IMV9"/>
<dbReference type="PROSITE" id="PS51371">
    <property type="entry name" value="CBS"/>
    <property type="match status" value="2"/>
</dbReference>
<dbReference type="RefSeq" id="WP_263038363.1">
    <property type="nucleotide sequence ID" value="NZ_JAOTPL010000015.1"/>
</dbReference>
<comment type="subcellular location">
    <subcellularLocation>
        <location evidence="1">Cell membrane</location>
        <topology evidence="1">Multi-pass membrane protein</topology>
    </subcellularLocation>
</comment>
<dbReference type="SMART" id="SM01091">
    <property type="entry name" value="CorC_HlyC"/>
    <property type="match status" value="1"/>
</dbReference>
<dbReference type="Pfam" id="PF03471">
    <property type="entry name" value="CorC_HlyC"/>
    <property type="match status" value="1"/>
</dbReference>
<proteinExistence type="predicted"/>
<organism evidence="13 14">
    <name type="scientific">Haoranjiania flava</name>
    <dbReference type="NCBI Taxonomy" id="1856322"/>
    <lineage>
        <taxon>Bacteria</taxon>
        <taxon>Pseudomonadati</taxon>
        <taxon>Bacteroidota</taxon>
        <taxon>Chitinophagia</taxon>
        <taxon>Chitinophagales</taxon>
        <taxon>Chitinophagaceae</taxon>
        <taxon>Haoranjiania</taxon>
    </lineage>
</organism>
<keyword evidence="3 9" id="KW-0812">Transmembrane</keyword>
<evidence type="ECO:0000259" key="11">
    <source>
        <dbReference type="PROSITE" id="PS51371"/>
    </source>
</evidence>
<accession>A0AAE3IMV9</accession>
<dbReference type="PROSITE" id="PS51846">
    <property type="entry name" value="CNNM"/>
    <property type="match status" value="1"/>
</dbReference>
<dbReference type="InterPro" id="IPR051676">
    <property type="entry name" value="UPF0053_domain"/>
</dbReference>
<feature type="domain" description="CBS" evidence="11">
    <location>
        <begin position="279"/>
        <end position="340"/>
    </location>
</feature>
<dbReference type="InterPro" id="IPR036318">
    <property type="entry name" value="FAD-bd_PCMH-like_sf"/>
</dbReference>
<evidence type="ECO:0000256" key="10">
    <source>
        <dbReference type="SAM" id="Phobius"/>
    </source>
</evidence>
<feature type="domain" description="CBS" evidence="11">
    <location>
        <begin position="215"/>
        <end position="278"/>
    </location>
</feature>
<keyword evidence="6 8" id="KW-0129">CBS domain</keyword>
<dbReference type="GO" id="GO:0050660">
    <property type="term" value="F:flavin adenine dinucleotide binding"/>
    <property type="evidence" value="ECO:0007669"/>
    <property type="project" value="InterPro"/>
</dbReference>
<protein>
    <submittedName>
        <fullName evidence="13">Hemolysin family protein</fullName>
    </submittedName>
</protein>
<sequence>MEFIIIFLLILLNGIFSMSEVALISSRKFKLESKAKKGSVKSRKALELAANPNSFLSTVQIGITLIGLLTGMLSGEKLSRYVQPVIERIDALRPYAASVSSVLILIMVTYLSIVFGELLPKRIGMLFPEKISAVVAFPMNFIAKAAKPFIWLLTGTNEVMLKILGLKNKQDNSVSEEEVKAMIKLGAEHGDIQEIEQSIIDRVFFLGDRKVSELMTPKKDIVWVDINDSLDSIKQKAREKLHSVYPVSDKELDDLKGIVRLKDIFPKSISNESFNLAEYIRPALIVAETLPVYKVLDKFKEKKTHHAIVADEYGSIQGMISIDDALDTLINTDTEEDMDEYKIVQRKDGSWLADGQLPFFVFLQEFDIPEQRAPKGSFNTLGGFILEQLNYLPQAGEKISWDNYDFEVLDLDGLRIDKILVSLKEAEEQE</sequence>
<keyword evidence="4" id="KW-0677">Repeat</keyword>